<evidence type="ECO:0000259" key="2">
    <source>
        <dbReference type="Pfam" id="PF12825"/>
    </source>
</evidence>
<feature type="compositionally biased region" description="Low complexity" evidence="1">
    <location>
        <begin position="536"/>
        <end position="549"/>
    </location>
</feature>
<keyword evidence="5" id="KW-1185">Reference proteome</keyword>
<protein>
    <submittedName>
        <fullName evidence="4">Putative succinate dehydrogenase flavoprotein subunit</fullName>
    </submittedName>
</protein>
<evidence type="ECO:0000313" key="5">
    <source>
        <dbReference type="Proteomes" id="UP000053317"/>
    </source>
</evidence>
<evidence type="ECO:0000259" key="3">
    <source>
        <dbReference type="Pfam" id="PF12828"/>
    </source>
</evidence>
<dbReference type="Pfam" id="PF12825">
    <property type="entry name" value="DUF3818"/>
    <property type="match status" value="1"/>
</dbReference>
<organism evidence="4 5">
    <name type="scientific">Phaeomoniella chlamydospora</name>
    <name type="common">Phaeoacremonium chlamydosporum</name>
    <dbReference type="NCBI Taxonomy" id="158046"/>
    <lineage>
        <taxon>Eukaryota</taxon>
        <taxon>Fungi</taxon>
        <taxon>Dikarya</taxon>
        <taxon>Ascomycota</taxon>
        <taxon>Pezizomycotina</taxon>
        <taxon>Eurotiomycetes</taxon>
        <taxon>Chaetothyriomycetidae</taxon>
        <taxon>Phaeomoniellales</taxon>
        <taxon>Phaeomoniellaceae</taxon>
        <taxon>Phaeomoniella</taxon>
    </lineage>
</organism>
<feature type="region of interest" description="Disordered" evidence="1">
    <location>
        <begin position="440"/>
        <end position="460"/>
    </location>
</feature>
<dbReference type="PANTHER" id="PTHR47185:SF2">
    <property type="entry name" value="FUNGAL PROTEIN"/>
    <property type="match status" value="1"/>
</dbReference>
<comment type="caution">
    <text evidence="4">The sequence shown here is derived from an EMBL/GenBank/DDBJ whole genome shotgun (WGS) entry which is preliminary data.</text>
</comment>
<dbReference type="AlphaFoldDB" id="A0A0G2GT20"/>
<feature type="region of interest" description="Disordered" evidence="1">
    <location>
        <begin position="511"/>
        <end position="571"/>
    </location>
</feature>
<reference evidence="4 5" key="1">
    <citation type="submission" date="2015-05" db="EMBL/GenBank/DDBJ databases">
        <title>Distinctive expansion of gene families associated with plant cell wall degradation and secondary metabolism in the genomes of grapevine trunk pathogens.</title>
        <authorList>
            <person name="Lawrence D.P."/>
            <person name="Travadon R."/>
            <person name="Rolshausen P.E."/>
            <person name="Baumgartner K."/>
        </authorList>
    </citation>
    <scope>NUCLEOTIDE SEQUENCE [LARGE SCALE GENOMIC DNA]</scope>
    <source>
        <strain evidence="4">UCRPC4</strain>
    </source>
</reference>
<dbReference type="Pfam" id="PF12828">
    <property type="entry name" value="PXB"/>
    <property type="match status" value="1"/>
</dbReference>
<dbReference type="PANTHER" id="PTHR47185">
    <property type="entry name" value="PX DOMAIN-CONTAINING PROTEIN YPR097W"/>
    <property type="match status" value="1"/>
</dbReference>
<dbReference type="GO" id="GO:0035091">
    <property type="term" value="F:phosphatidylinositol binding"/>
    <property type="evidence" value="ECO:0007669"/>
    <property type="project" value="TreeGrafter"/>
</dbReference>
<evidence type="ECO:0000313" key="4">
    <source>
        <dbReference type="EMBL" id="KKY19920.1"/>
    </source>
</evidence>
<dbReference type="InterPro" id="IPR047168">
    <property type="entry name" value="LEC1-like"/>
</dbReference>
<proteinExistence type="predicted"/>
<dbReference type="EMBL" id="LCWF01000104">
    <property type="protein sequence ID" value="KKY19920.1"/>
    <property type="molecule type" value="Genomic_DNA"/>
</dbReference>
<accession>A0A0G2GT20</accession>
<name>A0A0G2GT20_PHACM</name>
<feature type="domain" description="PX-associated" evidence="3">
    <location>
        <begin position="11"/>
        <end position="100"/>
    </location>
</feature>
<dbReference type="Proteomes" id="UP000053317">
    <property type="component" value="Unassembled WGS sequence"/>
</dbReference>
<feature type="compositionally biased region" description="Basic and acidic residues" evidence="1">
    <location>
        <begin position="603"/>
        <end position="629"/>
    </location>
</feature>
<gene>
    <name evidence="4" type="ORF">UCRPC4_g04347</name>
</gene>
<feature type="region of interest" description="Disordered" evidence="1">
    <location>
        <begin position="583"/>
        <end position="629"/>
    </location>
</feature>
<evidence type="ECO:0000256" key="1">
    <source>
        <dbReference type="SAM" id="MobiDB-lite"/>
    </source>
</evidence>
<feature type="domain" description="PX" evidence="2">
    <location>
        <begin position="141"/>
        <end position="314"/>
    </location>
</feature>
<dbReference type="OrthoDB" id="2117459at2759"/>
<sequence>MLHLAPFWLFPGSLKHYGPPFTAEDGKPSSSPALQALVSKFALPLPGLRDLSEDFWKIRVHELIEDLEKANLSESYDKGVIGSRKTLATAVSALIEYPVRGTFGGFAQVDNAHQHYDITKADDLQRGFRDFINGTIYGTSLEELVVKAGETDDLEEHPPSTKAVHEFVLVNLASFMHYTLILSPKGQYLLKLMDNANKLVPYLVIRQTLKIGNVASMISAMVRVVLTKMSVTSLTNWMGLTQSKDEGMNLLQHIISTVLNWDIKDLESRAGKLERERAQLGKDQLQALKDYTTKPREDQEKIRKQSREQALEYLNIQLSIRDRKQIIQTLCHSSPDHLTQAVRDLVAAYEPVIRRMHEAVDLSGTVSDFEQFLRDIIKLAKVQTTNKDGKDAVVPTVGDFAQLLRKHQKSSHRFIHQCCKNGPELVSWYLEWAKKAATEFKQKSPTTTRNQHETAAGDLTEPLNKLFSSLSPDQQSRILPILDAHTSFLDQVHASSHARLVSVLQSRPSKHPSISKLLTSTSTSSSVPPSPPPTDLPTASSASAQPSPTFKIPSSPTPLISSDPGPGAYLTRWQDLLDNTPITASTQQGKVDKASSPEVVNRSTRDVDGEQLVKMEEGPAKGEGVDVQEGKERDVEFVVKCLGEGFRKLIAERSCDW</sequence>
<dbReference type="InterPro" id="IPR024554">
    <property type="entry name" value="LEC1-like_C"/>
</dbReference>
<dbReference type="InterPro" id="IPR024555">
    <property type="entry name" value="PX-associated"/>
</dbReference>
<feature type="compositionally biased region" description="Low complexity" evidence="1">
    <location>
        <begin position="512"/>
        <end position="527"/>
    </location>
</feature>
<reference evidence="4 5" key="2">
    <citation type="submission" date="2015-05" db="EMBL/GenBank/DDBJ databases">
        <authorList>
            <person name="Morales-Cruz A."/>
            <person name="Amrine K.C."/>
            <person name="Cantu D."/>
        </authorList>
    </citation>
    <scope>NUCLEOTIDE SEQUENCE [LARGE SCALE GENOMIC DNA]</scope>
    <source>
        <strain evidence="4">UCRPC4</strain>
    </source>
</reference>